<dbReference type="GO" id="GO:0009437">
    <property type="term" value="P:carnitine metabolic process"/>
    <property type="evidence" value="ECO:0007669"/>
    <property type="project" value="TreeGrafter"/>
</dbReference>
<dbReference type="PANTHER" id="PTHR22589">
    <property type="entry name" value="CARNITINE O-ACYLTRANSFERASE"/>
    <property type="match status" value="1"/>
</dbReference>
<dbReference type="EMBL" id="KV897613">
    <property type="protein sequence ID" value="OON16402.1"/>
    <property type="molecule type" value="Genomic_DNA"/>
</dbReference>
<dbReference type="Gene3D" id="3.30.559.10">
    <property type="entry name" value="Chloramphenicol acetyltransferase-like domain"/>
    <property type="match status" value="1"/>
</dbReference>
<evidence type="ECO:0000259" key="2">
    <source>
        <dbReference type="Pfam" id="PF00755"/>
    </source>
</evidence>
<evidence type="ECO:0000313" key="3">
    <source>
        <dbReference type="EMBL" id="OON16402.1"/>
    </source>
</evidence>
<dbReference type="AlphaFoldDB" id="A0A1S8WPJ4"/>
<dbReference type="GO" id="GO:0006631">
    <property type="term" value="P:fatty acid metabolic process"/>
    <property type="evidence" value="ECO:0007669"/>
    <property type="project" value="TreeGrafter"/>
</dbReference>
<gene>
    <name evidence="3" type="ORF">X801_07786</name>
</gene>
<dbReference type="InterPro" id="IPR039551">
    <property type="entry name" value="Cho/carn_acyl_trans"/>
</dbReference>
<organism evidence="3 4">
    <name type="scientific">Opisthorchis viverrini</name>
    <name type="common">Southeast Asian liver fluke</name>
    <dbReference type="NCBI Taxonomy" id="6198"/>
    <lineage>
        <taxon>Eukaryota</taxon>
        <taxon>Metazoa</taxon>
        <taxon>Spiralia</taxon>
        <taxon>Lophotrochozoa</taxon>
        <taxon>Platyhelminthes</taxon>
        <taxon>Trematoda</taxon>
        <taxon>Digenea</taxon>
        <taxon>Opisthorchiida</taxon>
        <taxon>Opisthorchiata</taxon>
        <taxon>Opisthorchiidae</taxon>
        <taxon>Opisthorchis</taxon>
    </lineage>
</organism>
<dbReference type="Pfam" id="PF00755">
    <property type="entry name" value="Carn_acyltransf"/>
    <property type="match status" value="1"/>
</dbReference>
<keyword evidence="4" id="KW-1185">Reference proteome</keyword>
<accession>A0A1S8WPJ4</accession>
<dbReference type="GO" id="GO:0004095">
    <property type="term" value="F:carnitine O-palmitoyltransferase activity"/>
    <property type="evidence" value="ECO:0007669"/>
    <property type="project" value="TreeGrafter"/>
</dbReference>
<dbReference type="InterPro" id="IPR023213">
    <property type="entry name" value="CAT-like_dom_sf"/>
</dbReference>
<comment type="similarity">
    <text evidence="1">Belongs to the carnitine/choline acetyltransferase family.</text>
</comment>
<dbReference type="PANTHER" id="PTHR22589:SF31">
    <property type="entry name" value="CARNITINE O-PALMITOYLTRANSFERASE"/>
    <property type="match status" value="1"/>
</dbReference>
<evidence type="ECO:0000256" key="1">
    <source>
        <dbReference type="ARBA" id="ARBA00005232"/>
    </source>
</evidence>
<feature type="domain" description="Choline/carnitine acyltransferase" evidence="2">
    <location>
        <begin position="6"/>
        <end position="56"/>
    </location>
</feature>
<dbReference type="GO" id="GO:0005739">
    <property type="term" value="C:mitochondrion"/>
    <property type="evidence" value="ECO:0007669"/>
    <property type="project" value="TreeGrafter"/>
</dbReference>
<dbReference type="Proteomes" id="UP000243686">
    <property type="component" value="Unassembled WGS sequence"/>
</dbReference>
<proteinExistence type="inferred from homology"/>
<protein>
    <recommendedName>
        <fullName evidence="2">Choline/carnitine acyltransferase domain-containing protein</fullName>
    </recommendedName>
</protein>
<reference evidence="3 4" key="1">
    <citation type="submission" date="2015-03" db="EMBL/GenBank/DDBJ databases">
        <title>Draft genome of the nematode, Opisthorchis viverrini.</title>
        <authorList>
            <person name="Mitreva M."/>
        </authorList>
    </citation>
    <scope>NUCLEOTIDE SEQUENCE [LARGE SCALE GENOMIC DNA]</scope>
    <source>
        <strain evidence="3">Khon Kaen</strain>
    </source>
</reference>
<name>A0A1S8WPJ4_OPIVI</name>
<sequence length="65" mass="7571">MFLFVNAEHCIELLRDATNHHVRLVRDAMSGKGVDRHLFALYVVSKFLHMDDQFLKKVSPDEISE</sequence>
<evidence type="ECO:0000313" key="4">
    <source>
        <dbReference type="Proteomes" id="UP000243686"/>
    </source>
</evidence>
<dbReference type="SUPFAM" id="SSF52777">
    <property type="entry name" value="CoA-dependent acyltransferases"/>
    <property type="match status" value="1"/>
</dbReference>
<dbReference type="InterPro" id="IPR000542">
    <property type="entry name" value="Carn_acyl_trans"/>
</dbReference>